<dbReference type="Proteomes" id="UP000198253">
    <property type="component" value="Chromosome I"/>
</dbReference>
<dbReference type="InParanoid" id="A0A1C4VHX7"/>
<dbReference type="RefSeq" id="WP_088980810.1">
    <property type="nucleotide sequence ID" value="NZ_LT607413.1"/>
</dbReference>
<sequence length="185" mass="18005">MGFGRTVGERSLRPVRWPGRPGAGPLLRAGLVATLLGLAATVLYAPPGCDPAPGAAPAATASAPTGPAPASSPDDAPPVVADAGTDDRTGGALPLPGGTVGVPVRLAEPAALAVVRPGSRVDLLALPAAGPATTVLLASRALVLDVVGAGDLDGSSALYLALAPPQAERVVGQPEGSRFAVIVRG</sequence>
<feature type="region of interest" description="Disordered" evidence="1">
    <location>
        <begin position="1"/>
        <end position="20"/>
    </location>
</feature>
<protein>
    <recommendedName>
        <fullName evidence="4">Flagellar biosynthesis protein FlgA</fullName>
    </recommendedName>
</protein>
<organism evidence="2 3">
    <name type="scientific">Micromonospora echinospora</name>
    <name type="common">Micromonospora purpurea</name>
    <dbReference type="NCBI Taxonomy" id="1877"/>
    <lineage>
        <taxon>Bacteria</taxon>
        <taxon>Bacillati</taxon>
        <taxon>Actinomycetota</taxon>
        <taxon>Actinomycetes</taxon>
        <taxon>Micromonosporales</taxon>
        <taxon>Micromonosporaceae</taxon>
        <taxon>Micromonospora</taxon>
    </lineage>
</organism>
<name>A0A1C4VHX7_MICEC</name>
<dbReference type="OrthoDB" id="3404058at2"/>
<feature type="compositionally biased region" description="Low complexity" evidence="1">
    <location>
        <begin position="53"/>
        <end position="83"/>
    </location>
</feature>
<evidence type="ECO:0000313" key="3">
    <source>
        <dbReference type="Proteomes" id="UP000198253"/>
    </source>
</evidence>
<evidence type="ECO:0000313" key="2">
    <source>
        <dbReference type="EMBL" id="SCE83566.1"/>
    </source>
</evidence>
<accession>A0A1C4VHX7</accession>
<evidence type="ECO:0008006" key="4">
    <source>
        <dbReference type="Google" id="ProtNLM"/>
    </source>
</evidence>
<dbReference type="EMBL" id="LT607413">
    <property type="protein sequence ID" value="SCE83566.1"/>
    <property type="molecule type" value="Genomic_DNA"/>
</dbReference>
<feature type="region of interest" description="Disordered" evidence="1">
    <location>
        <begin position="53"/>
        <end position="96"/>
    </location>
</feature>
<proteinExistence type="predicted"/>
<keyword evidence="3" id="KW-1185">Reference proteome</keyword>
<evidence type="ECO:0000256" key="1">
    <source>
        <dbReference type="SAM" id="MobiDB-lite"/>
    </source>
</evidence>
<reference evidence="3" key="1">
    <citation type="submission" date="2016-06" db="EMBL/GenBank/DDBJ databases">
        <authorList>
            <person name="Varghese N."/>
            <person name="Submissions Spin"/>
        </authorList>
    </citation>
    <scope>NUCLEOTIDE SEQUENCE [LARGE SCALE GENOMIC DNA]</scope>
    <source>
        <strain evidence="3">DSM 43816</strain>
    </source>
</reference>
<dbReference type="AlphaFoldDB" id="A0A1C4VHX7"/>
<gene>
    <name evidence="2" type="ORF">GA0070618_1279</name>
</gene>